<dbReference type="Proteomes" id="UP001164539">
    <property type="component" value="Chromosome 2"/>
</dbReference>
<name>A0ACC1YUK5_MELAZ</name>
<gene>
    <name evidence="1" type="ORF">OWV82_005036</name>
</gene>
<dbReference type="EMBL" id="CM051395">
    <property type="protein sequence ID" value="KAJ4726300.1"/>
    <property type="molecule type" value="Genomic_DNA"/>
</dbReference>
<accession>A0ACC1YUK5</accession>
<reference evidence="1 2" key="1">
    <citation type="journal article" date="2023" name="Science">
        <title>Complex scaffold remodeling in plant triterpene biosynthesis.</title>
        <authorList>
            <person name="De La Pena R."/>
            <person name="Hodgson H."/>
            <person name="Liu J.C."/>
            <person name="Stephenson M.J."/>
            <person name="Martin A.C."/>
            <person name="Owen C."/>
            <person name="Harkess A."/>
            <person name="Leebens-Mack J."/>
            <person name="Jimenez L.E."/>
            <person name="Osbourn A."/>
            <person name="Sattely E.S."/>
        </authorList>
    </citation>
    <scope>NUCLEOTIDE SEQUENCE [LARGE SCALE GENOMIC DNA]</scope>
    <source>
        <strain evidence="2">cv. JPN11</strain>
        <tissue evidence="1">Leaf</tissue>
    </source>
</reference>
<comment type="caution">
    <text evidence="1">The sequence shown here is derived from an EMBL/GenBank/DDBJ whole genome shotgun (WGS) entry which is preliminary data.</text>
</comment>
<evidence type="ECO:0000313" key="1">
    <source>
        <dbReference type="EMBL" id="KAJ4726300.1"/>
    </source>
</evidence>
<organism evidence="1 2">
    <name type="scientific">Melia azedarach</name>
    <name type="common">Chinaberry tree</name>
    <dbReference type="NCBI Taxonomy" id="155640"/>
    <lineage>
        <taxon>Eukaryota</taxon>
        <taxon>Viridiplantae</taxon>
        <taxon>Streptophyta</taxon>
        <taxon>Embryophyta</taxon>
        <taxon>Tracheophyta</taxon>
        <taxon>Spermatophyta</taxon>
        <taxon>Magnoliopsida</taxon>
        <taxon>eudicotyledons</taxon>
        <taxon>Gunneridae</taxon>
        <taxon>Pentapetalae</taxon>
        <taxon>rosids</taxon>
        <taxon>malvids</taxon>
        <taxon>Sapindales</taxon>
        <taxon>Meliaceae</taxon>
        <taxon>Melia</taxon>
    </lineage>
</organism>
<evidence type="ECO:0000313" key="2">
    <source>
        <dbReference type="Proteomes" id="UP001164539"/>
    </source>
</evidence>
<keyword evidence="2" id="KW-1185">Reference proteome</keyword>
<proteinExistence type="predicted"/>
<sequence length="146" mass="16797">MVASFIIYFFCEGTCWPFSERCEPDDIELGIVSHRARIIAYQAIEVQDNFRTSSSFDSIEVVTSSTEEKIELRQQALEKLLPPVVYGSKETLLSSDDCSVCLDDYRDGEFCRAFPVCNHVFHVQCIDRWLKNHLTCPVCRRCLLDS</sequence>
<protein>
    <submittedName>
        <fullName evidence="1">RING-H2 finger protein</fullName>
    </submittedName>
</protein>